<accession>A0A0U3CXB1</accession>
<dbReference type="GO" id="GO:0005886">
    <property type="term" value="C:plasma membrane"/>
    <property type="evidence" value="ECO:0007669"/>
    <property type="project" value="TreeGrafter"/>
</dbReference>
<dbReference type="PANTHER" id="PTHR13847:SF280">
    <property type="entry name" value="D-AMINO ACID DEHYDROGENASE"/>
    <property type="match status" value="1"/>
</dbReference>
<dbReference type="GO" id="GO:0008718">
    <property type="term" value="F:D-amino-acid dehydrogenase activity"/>
    <property type="evidence" value="ECO:0007669"/>
    <property type="project" value="TreeGrafter"/>
</dbReference>
<dbReference type="AlphaFoldDB" id="A0A0U3CXB1"/>
<name>A0A0U3CXB1_9BURK</name>
<dbReference type="OrthoDB" id="18526at2"/>
<reference evidence="3 4" key="1">
    <citation type="submission" date="2015-12" db="EMBL/GenBank/DDBJ databases">
        <title>Complete genome of Roseateles depolymerans KCTC 42856.</title>
        <authorList>
            <person name="Kim K.M."/>
        </authorList>
    </citation>
    <scope>NUCLEOTIDE SEQUENCE [LARGE SCALE GENOMIC DNA]</scope>
    <source>
        <strain evidence="3 4">KCTC 42856</strain>
    </source>
</reference>
<dbReference type="PATRIC" id="fig|76731.3.peg.1536"/>
<dbReference type="Proteomes" id="UP000060699">
    <property type="component" value="Chromosome"/>
</dbReference>
<dbReference type="Gene3D" id="3.50.50.60">
    <property type="entry name" value="FAD/NAD(P)-binding domain"/>
    <property type="match status" value="2"/>
</dbReference>
<dbReference type="KEGG" id="rdp:RD2015_1505"/>
<gene>
    <name evidence="3" type="ORF">RD2015_1505</name>
</gene>
<sequence>MRVAIIGAGLAGVTTAYELARQGHDVQVFERDTSVATGASFAPPGLIAPALLAARPPARLAWRGAPRQLGWRWAHWRARRASAQQPLPVPSAVLQLAVQGQALLADWRQALQLEVEHRSGVLLLWRTAKDYKQAAPLIARLQAAQLPHRELDAAACLALEPGLNPDTRLHGGLHLPQDESANARQFSQALKLEAQRLGVRWQFNAEVLKIEPGSQPSLHLATGPAQRADAVVLCAGKGAPALLSPLGIRLPWGTVHAHTLTAPLRQLEAHPDLGPAATVIDVALGVSMTRLGQRVRIGGGQELGGTAGQPNGPSMSALHQAAHDWFPGALQAGGQQRWKAARLLLPDELPVIGASGVPGVWLNLGHGESGWALSGGAAQWLGERLAGRDGGVDASVLEPTRLR</sequence>
<protein>
    <submittedName>
        <fullName evidence="3">D-amino-acid dehydrogenase</fullName>
    </submittedName>
</protein>
<dbReference type="InterPro" id="IPR036188">
    <property type="entry name" value="FAD/NAD-bd_sf"/>
</dbReference>
<comment type="similarity">
    <text evidence="1">Belongs to the DadA oxidoreductase family.</text>
</comment>
<keyword evidence="2" id="KW-0560">Oxidoreductase</keyword>
<dbReference type="GO" id="GO:0005737">
    <property type="term" value="C:cytoplasm"/>
    <property type="evidence" value="ECO:0007669"/>
    <property type="project" value="TreeGrafter"/>
</dbReference>
<evidence type="ECO:0000313" key="4">
    <source>
        <dbReference type="Proteomes" id="UP000060699"/>
    </source>
</evidence>
<dbReference type="Pfam" id="PF01266">
    <property type="entry name" value="DAO"/>
    <property type="match status" value="1"/>
</dbReference>
<dbReference type="STRING" id="76731.RD2015_1505"/>
<organism evidence="3 4">
    <name type="scientific">Roseateles depolymerans</name>
    <dbReference type="NCBI Taxonomy" id="76731"/>
    <lineage>
        <taxon>Bacteria</taxon>
        <taxon>Pseudomonadati</taxon>
        <taxon>Pseudomonadota</taxon>
        <taxon>Betaproteobacteria</taxon>
        <taxon>Burkholderiales</taxon>
        <taxon>Sphaerotilaceae</taxon>
        <taxon>Roseateles</taxon>
    </lineage>
</organism>
<dbReference type="GO" id="GO:0055130">
    <property type="term" value="P:D-alanine catabolic process"/>
    <property type="evidence" value="ECO:0007669"/>
    <property type="project" value="TreeGrafter"/>
</dbReference>
<evidence type="ECO:0000256" key="2">
    <source>
        <dbReference type="ARBA" id="ARBA00023002"/>
    </source>
</evidence>
<dbReference type="EMBL" id="CP013729">
    <property type="protein sequence ID" value="ALV05990.1"/>
    <property type="molecule type" value="Genomic_DNA"/>
</dbReference>
<proteinExistence type="inferred from homology"/>
<dbReference type="RefSeq" id="WP_058934350.1">
    <property type="nucleotide sequence ID" value="NZ_CP013729.1"/>
</dbReference>
<evidence type="ECO:0000313" key="3">
    <source>
        <dbReference type="EMBL" id="ALV05990.1"/>
    </source>
</evidence>
<evidence type="ECO:0000256" key="1">
    <source>
        <dbReference type="ARBA" id="ARBA00009410"/>
    </source>
</evidence>
<dbReference type="SUPFAM" id="SSF51905">
    <property type="entry name" value="FAD/NAD(P)-binding domain"/>
    <property type="match status" value="1"/>
</dbReference>
<dbReference type="Gene3D" id="3.30.9.10">
    <property type="entry name" value="D-Amino Acid Oxidase, subunit A, domain 2"/>
    <property type="match status" value="1"/>
</dbReference>
<dbReference type="PANTHER" id="PTHR13847">
    <property type="entry name" value="SARCOSINE DEHYDROGENASE-RELATED"/>
    <property type="match status" value="1"/>
</dbReference>
<dbReference type="InterPro" id="IPR006076">
    <property type="entry name" value="FAD-dep_OxRdtase"/>
</dbReference>
<keyword evidence="4" id="KW-1185">Reference proteome</keyword>